<evidence type="ECO:0000313" key="2">
    <source>
        <dbReference type="Proteomes" id="UP000254893"/>
    </source>
</evidence>
<dbReference type="AlphaFoldDB" id="A0A380BC40"/>
<organism evidence="1 2">
    <name type="scientific">Sphingobacterium spiritivorum</name>
    <name type="common">Flavobacterium spiritivorum</name>
    <dbReference type="NCBI Taxonomy" id="258"/>
    <lineage>
        <taxon>Bacteria</taxon>
        <taxon>Pseudomonadati</taxon>
        <taxon>Bacteroidota</taxon>
        <taxon>Sphingobacteriia</taxon>
        <taxon>Sphingobacteriales</taxon>
        <taxon>Sphingobacteriaceae</taxon>
        <taxon>Sphingobacterium</taxon>
    </lineage>
</organism>
<dbReference type="RefSeq" id="WP_115168924.1">
    <property type="nucleotide sequence ID" value="NZ_JBPFQO010000010.1"/>
</dbReference>
<protein>
    <submittedName>
        <fullName evidence="1">Uncharacterized protein</fullName>
    </submittedName>
</protein>
<dbReference type="Proteomes" id="UP000254893">
    <property type="component" value="Unassembled WGS sequence"/>
</dbReference>
<evidence type="ECO:0000313" key="1">
    <source>
        <dbReference type="EMBL" id="SUI97857.1"/>
    </source>
</evidence>
<gene>
    <name evidence="1" type="ORF">NCTC11388_00470</name>
</gene>
<reference evidence="1 2" key="1">
    <citation type="submission" date="2018-06" db="EMBL/GenBank/DDBJ databases">
        <authorList>
            <consortium name="Pathogen Informatics"/>
            <person name="Doyle S."/>
        </authorList>
    </citation>
    <scope>NUCLEOTIDE SEQUENCE [LARGE SCALE GENOMIC DNA]</scope>
    <source>
        <strain evidence="1 2">NCTC11388</strain>
    </source>
</reference>
<name>A0A380BC40_SPHSI</name>
<proteinExistence type="predicted"/>
<accession>A0A380BC40</accession>
<dbReference type="EMBL" id="UGYW01000001">
    <property type="protein sequence ID" value="SUI97857.1"/>
    <property type="molecule type" value="Genomic_DNA"/>
</dbReference>
<sequence length="131" mass="15535">MERINIIYDVYQRAIGNYTVSIRSFYSAETKLGIGLFVNEIDTPLFYYKTDKSNSIPYLGFNHSQIKVFMESDNYENKNVESRFINFTSLIKMFEFYAYAHFDAKPQEFITENQVYIAYITAFEKKMSLLK</sequence>